<dbReference type="Gene3D" id="3.10.620.30">
    <property type="match status" value="1"/>
</dbReference>
<protein>
    <submittedName>
        <fullName evidence="1">Uncharacterized protein</fullName>
    </submittedName>
</protein>
<dbReference type="RefSeq" id="WP_058641747.1">
    <property type="nucleotide sequence ID" value="NZ_LDSL01000056.1"/>
</dbReference>
<sequence length="207" mass="21934">MASADAPRRAAFQAAVAFACIAFVFLPRHHAPPAQDAAPAGCGPAAWQEARAWRDKIVRHAPREVSGALAWVGPFWNQTLPQPDAPSPSSLADQRLHAQLRYLTLRALGVPASQLRLIYGVVRDANGSKRHPAMALAYTPDSTGPIWVLPAHQDAVVSSAALPEWTPVIHSEGPAWTDAAPAQADALPAALCALIEATPRALGAHRP</sequence>
<reference evidence="1 2" key="1">
    <citation type="journal article" date="2016" name="Front. Microbiol.">
        <title>Genomic Resource of Rice Seed Associated Bacteria.</title>
        <authorList>
            <person name="Midha S."/>
            <person name="Bansal K."/>
            <person name="Sharma S."/>
            <person name="Kumar N."/>
            <person name="Patil P.P."/>
            <person name="Chaudhry V."/>
            <person name="Patil P.B."/>
        </authorList>
    </citation>
    <scope>NUCLEOTIDE SEQUENCE [LARGE SCALE GENOMIC DNA]</scope>
    <source>
        <strain evidence="1 2">NS331</strain>
    </source>
</reference>
<accession>A0A147GYZ6</accession>
<organism evidence="1 2">
    <name type="scientific">Pseudacidovorax intermedius</name>
    <dbReference type="NCBI Taxonomy" id="433924"/>
    <lineage>
        <taxon>Bacteria</taxon>
        <taxon>Pseudomonadati</taxon>
        <taxon>Pseudomonadota</taxon>
        <taxon>Betaproteobacteria</taxon>
        <taxon>Burkholderiales</taxon>
        <taxon>Comamonadaceae</taxon>
        <taxon>Pseudacidovorax</taxon>
    </lineage>
</organism>
<evidence type="ECO:0000313" key="2">
    <source>
        <dbReference type="Proteomes" id="UP000072741"/>
    </source>
</evidence>
<proteinExistence type="predicted"/>
<evidence type="ECO:0000313" key="1">
    <source>
        <dbReference type="EMBL" id="KTT22574.1"/>
    </source>
</evidence>
<dbReference type="AlphaFoldDB" id="A0A147GYZ6"/>
<name>A0A147GYZ6_9BURK</name>
<keyword evidence="2" id="KW-1185">Reference proteome</keyword>
<gene>
    <name evidence="1" type="ORF">NS331_09430</name>
</gene>
<dbReference type="EMBL" id="LDSL01000056">
    <property type="protein sequence ID" value="KTT22574.1"/>
    <property type="molecule type" value="Genomic_DNA"/>
</dbReference>
<dbReference type="Proteomes" id="UP000072741">
    <property type="component" value="Unassembled WGS sequence"/>
</dbReference>
<comment type="caution">
    <text evidence="1">The sequence shown here is derived from an EMBL/GenBank/DDBJ whole genome shotgun (WGS) entry which is preliminary data.</text>
</comment>